<gene>
    <name evidence="7" type="ORF">SYNPS1DRAFT_29074</name>
</gene>
<evidence type="ECO:0000313" key="8">
    <source>
        <dbReference type="Proteomes" id="UP000278143"/>
    </source>
</evidence>
<dbReference type="AlphaFoldDB" id="A0A4P9YZZ7"/>
<evidence type="ECO:0000256" key="2">
    <source>
        <dbReference type="ARBA" id="ARBA00007175"/>
    </source>
</evidence>
<dbReference type="Pfam" id="PF09805">
    <property type="entry name" value="Nop25"/>
    <property type="match status" value="1"/>
</dbReference>
<feature type="coiled-coil region" evidence="5">
    <location>
        <begin position="43"/>
        <end position="106"/>
    </location>
</feature>
<keyword evidence="3 5" id="KW-0175">Coiled coil</keyword>
<dbReference type="InterPro" id="IPR019186">
    <property type="entry name" value="Nucleolar_protein_12"/>
</dbReference>
<evidence type="ECO:0008006" key="9">
    <source>
        <dbReference type="Google" id="ProtNLM"/>
    </source>
</evidence>
<evidence type="ECO:0000256" key="3">
    <source>
        <dbReference type="ARBA" id="ARBA00023054"/>
    </source>
</evidence>
<evidence type="ECO:0000313" key="7">
    <source>
        <dbReference type="EMBL" id="RKP25182.1"/>
    </source>
</evidence>
<proteinExistence type="inferred from homology"/>
<feature type="region of interest" description="Disordered" evidence="6">
    <location>
        <begin position="112"/>
        <end position="167"/>
    </location>
</feature>
<dbReference type="PANTHER" id="PTHR14577:SF0">
    <property type="entry name" value="NUCLEOLAR PROTEIN 12"/>
    <property type="match status" value="1"/>
</dbReference>
<dbReference type="EMBL" id="KZ989851">
    <property type="protein sequence ID" value="RKP25182.1"/>
    <property type="molecule type" value="Genomic_DNA"/>
</dbReference>
<dbReference type="Proteomes" id="UP000278143">
    <property type="component" value="Unassembled WGS sequence"/>
</dbReference>
<dbReference type="OrthoDB" id="551633at2759"/>
<feature type="compositionally biased region" description="Polar residues" evidence="6">
    <location>
        <begin position="135"/>
        <end position="151"/>
    </location>
</feature>
<feature type="region of interest" description="Disordered" evidence="6">
    <location>
        <begin position="184"/>
        <end position="216"/>
    </location>
</feature>
<evidence type="ECO:0000256" key="1">
    <source>
        <dbReference type="ARBA" id="ARBA00004604"/>
    </source>
</evidence>
<dbReference type="PANTHER" id="PTHR14577">
    <property type="entry name" value="NUCLEOLAR PROTEIN 12"/>
    <property type="match status" value="1"/>
</dbReference>
<organism evidence="7 8">
    <name type="scientific">Syncephalis pseudoplumigaleata</name>
    <dbReference type="NCBI Taxonomy" id="1712513"/>
    <lineage>
        <taxon>Eukaryota</taxon>
        <taxon>Fungi</taxon>
        <taxon>Fungi incertae sedis</taxon>
        <taxon>Zoopagomycota</taxon>
        <taxon>Zoopagomycotina</taxon>
        <taxon>Zoopagomycetes</taxon>
        <taxon>Zoopagales</taxon>
        <taxon>Piptocephalidaceae</taxon>
        <taxon>Syncephalis</taxon>
    </lineage>
</organism>
<accession>A0A4P9YZZ7</accession>
<name>A0A4P9YZZ7_9FUNG</name>
<comment type="subcellular location">
    <subcellularLocation>
        <location evidence="1">Nucleus</location>
        <location evidence="1">Nucleolus</location>
    </subcellularLocation>
</comment>
<feature type="compositionally biased region" description="Basic and acidic residues" evidence="6">
    <location>
        <begin position="153"/>
        <end position="166"/>
    </location>
</feature>
<reference evidence="8" key="1">
    <citation type="journal article" date="2018" name="Nat. Microbiol.">
        <title>Leveraging single-cell genomics to expand the fungal tree of life.</title>
        <authorList>
            <person name="Ahrendt S.R."/>
            <person name="Quandt C.A."/>
            <person name="Ciobanu D."/>
            <person name="Clum A."/>
            <person name="Salamov A."/>
            <person name="Andreopoulos B."/>
            <person name="Cheng J.F."/>
            <person name="Woyke T."/>
            <person name="Pelin A."/>
            <person name="Henrissat B."/>
            <person name="Reynolds N.K."/>
            <person name="Benny G.L."/>
            <person name="Smith M.E."/>
            <person name="James T.Y."/>
            <person name="Grigoriev I.V."/>
        </authorList>
    </citation>
    <scope>NUCLEOTIDE SEQUENCE [LARGE SCALE GENOMIC DNA]</scope>
    <source>
        <strain evidence="8">Benny S71-1</strain>
    </source>
</reference>
<feature type="compositionally biased region" description="Acidic residues" evidence="6">
    <location>
        <begin position="115"/>
        <end position="124"/>
    </location>
</feature>
<dbReference type="GO" id="GO:0019843">
    <property type="term" value="F:rRNA binding"/>
    <property type="evidence" value="ECO:0007669"/>
    <property type="project" value="TreeGrafter"/>
</dbReference>
<sequence length="260" mass="29645">MDNIELLTRGSRIWEKKRKFKQNQLDEIVFDGSNRAEFLTGFSKRKQAKKRKHQETLLEKEKEALRELKRELVTNLNVGLNILPAINSTEQRKSEQNRLLEEKIAEQKAYYGVLDDSESDDDGDNNTKSGKGATVSKSTDSAENENASSDLETGPKPEVSEFKADDSLTTVTVVTDLDMNDLQSWTTGEKSQSTSSLSGILKKNAAETTPAPVKPKLKKIKKRTFKYETKSARLRENTKQYTKHKTRLENMKDKKTTRKR</sequence>
<protein>
    <recommendedName>
        <fullName evidence="9">Nucleolar protein 12-domain-containing protein</fullName>
    </recommendedName>
</protein>
<keyword evidence="4" id="KW-0539">Nucleus</keyword>
<evidence type="ECO:0000256" key="6">
    <source>
        <dbReference type="SAM" id="MobiDB-lite"/>
    </source>
</evidence>
<comment type="similarity">
    <text evidence="2">Belongs to the RRP17 family.</text>
</comment>
<evidence type="ECO:0000256" key="5">
    <source>
        <dbReference type="SAM" id="Coils"/>
    </source>
</evidence>
<evidence type="ECO:0000256" key="4">
    <source>
        <dbReference type="ARBA" id="ARBA00023242"/>
    </source>
</evidence>
<keyword evidence="8" id="KW-1185">Reference proteome</keyword>
<feature type="compositionally biased region" description="Polar residues" evidence="6">
    <location>
        <begin position="184"/>
        <end position="198"/>
    </location>
</feature>
<dbReference type="GO" id="GO:0005730">
    <property type="term" value="C:nucleolus"/>
    <property type="evidence" value="ECO:0007669"/>
    <property type="project" value="UniProtKB-SubCell"/>
</dbReference>
<feature type="region of interest" description="Disordered" evidence="6">
    <location>
        <begin position="230"/>
        <end position="260"/>
    </location>
</feature>